<feature type="signal peptide" evidence="1">
    <location>
        <begin position="1"/>
        <end position="16"/>
    </location>
</feature>
<reference evidence="2 3" key="1">
    <citation type="submission" date="2019-12" db="EMBL/GenBank/DDBJ databases">
        <title>Genomic-based taxomic classification of the family Erythrobacteraceae.</title>
        <authorList>
            <person name="Xu L."/>
        </authorList>
    </citation>
    <scope>NUCLEOTIDE SEQUENCE [LARGE SCALE GENOMIC DNA]</scope>
    <source>
        <strain evidence="2 3">S36</strain>
    </source>
</reference>
<feature type="chain" id="PRO_5026033695" evidence="1">
    <location>
        <begin position="17"/>
        <end position="112"/>
    </location>
</feature>
<dbReference type="RefSeq" id="WP_161392153.1">
    <property type="nucleotide sequence ID" value="NZ_JBHSCP010000002.1"/>
</dbReference>
<accession>A0A6I4U0Q7</accession>
<keyword evidence="1" id="KW-0732">Signal</keyword>
<evidence type="ECO:0000313" key="3">
    <source>
        <dbReference type="Proteomes" id="UP000469430"/>
    </source>
</evidence>
<evidence type="ECO:0000256" key="1">
    <source>
        <dbReference type="SAM" id="SignalP"/>
    </source>
</evidence>
<organism evidence="2 3">
    <name type="scientific">Croceibacterium xixiisoli</name>
    <dbReference type="NCBI Taxonomy" id="1476466"/>
    <lineage>
        <taxon>Bacteria</taxon>
        <taxon>Pseudomonadati</taxon>
        <taxon>Pseudomonadota</taxon>
        <taxon>Alphaproteobacteria</taxon>
        <taxon>Sphingomonadales</taxon>
        <taxon>Erythrobacteraceae</taxon>
        <taxon>Croceibacterium</taxon>
    </lineage>
</organism>
<sequence>MTKTVAAAALASTAVAAMTTITLDTPIQRGETTIETLQVRKPAAGELRGLSLSQLLNLDYGALEKLLPRITIPNLTALEVAALDPSDLTQLGTEVMDFLLPKATKAAVSPST</sequence>
<dbReference type="InterPro" id="IPR019289">
    <property type="entry name" value="Phage_tail_E/E"/>
</dbReference>
<dbReference type="AlphaFoldDB" id="A0A6I4U0Q7"/>
<evidence type="ECO:0000313" key="2">
    <source>
        <dbReference type="EMBL" id="MXP00449.1"/>
    </source>
</evidence>
<comment type="caution">
    <text evidence="2">The sequence shown here is derived from an EMBL/GenBank/DDBJ whole genome shotgun (WGS) entry which is preliminary data.</text>
</comment>
<name>A0A6I4U0Q7_9SPHN</name>
<dbReference type="OrthoDB" id="7366507at2"/>
<dbReference type="Pfam" id="PF10109">
    <property type="entry name" value="Phage_TAC_7"/>
    <property type="match status" value="1"/>
</dbReference>
<proteinExistence type="predicted"/>
<gene>
    <name evidence="2" type="ORF">GRI97_15770</name>
</gene>
<dbReference type="Proteomes" id="UP000469430">
    <property type="component" value="Unassembled WGS sequence"/>
</dbReference>
<dbReference type="EMBL" id="WTYJ01000003">
    <property type="protein sequence ID" value="MXP00449.1"/>
    <property type="molecule type" value="Genomic_DNA"/>
</dbReference>
<protein>
    <submittedName>
        <fullName evidence="2">Phage tail assembly protein</fullName>
    </submittedName>
</protein>
<keyword evidence="3" id="KW-1185">Reference proteome</keyword>